<evidence type="ECO:0000313" key="2">
    <source>
        <dbReference type="Proteomes" id="UP001174909"/>
    </source>
</evidence>
<sequence>MGQNQVSLMERCPLFRGVGGKLMVLVWGRTKCPLWRGVLYSEVSEVN</sequence>
<dbReference type="AlphaFoldDB" id="A0AA35SDF5"/>
<dbReference type="Proteomes" id="UP001174909">
    <property type="component" value="Unassembled WGS sequence"/>
</dbReference>
<accession>A0AA35SDF5</accession>
<evidence type="ECO:0000313" key="1">
    <source>
        <dbReference type="EMBL" id="CAI8026541.1"/>
    </source>
</evidence>
<reference evidence="1" key="1">
    <citation type="submission" date="2023-03" db="EMBL/GenBank/DDBJ databases">
        <authorList>
            <person name="Steffen K."/>
            <person name="Cardenas P."/>
        </authorList>
    </citation>
    <scope>NUCLEOTIDE SEQUENCE</scope>
</reference>
<gene>
    <name evidence="1" type="ORF">GBAR_LOCUS15242</name>
</gene>
<dbReference type="EMBL" id="CASHTH010002219">
    <property type="protein sequence ID" value="CAI8026541.1"/>
    <property type="molecule type" value="Genomic_DNA"/>
</dbReference>
<comment type="caution">
    <text evidence="1">The sequence shown here is derived from an EMBL/GenBank/DDBJ whole genome shotgun (WGS) entry which is preliminary data.</text>
</comment>
<organism evidence="1 2">
    <name type="scientific">Geodia barretti</name>
    <name type="common">Barrett's horny sponge</name>
    <dbReference type="NCBI Taxonomy" id="519541"/>
    <lineage>
        <taxon>Eukaryota</taxon>
        <taxon>Metazoa</taxon>
        <taxon>Porifera</taxon>
        <taxon>Demospongiae</taxon>
        <taxon>Heteroscleromorpha</taxon>
        <taxon>Tetractinellida</taxon>
        <taxon>Astrophorina</taxon>
        <taxon>Geodiidae</taxon>
        <taxon>Geodia</taxon>
    </lineage>
</organism>
<keyword evidence="2" id="KW-1185">Reference proteome</keyword>
<protein>
    <submittedName>
        <fullName evidence="1">Uncharacterized protein</fullName>
    </submittedName>
</protein>
<proteinExistence type="predicted"/>
<name>A0AA35SDF5_GEOBA</name>